<dbReference type="AlphaFoldDB" id="A0AAP4A8N6"/>
<dbReference type="Pfam" id="PF06810">
    <property type="entry name" value="Phage_scaffold"/>
    <property type="match status" value="1"/>
</dbReference>
<accession>A0AAP4A8N6</accession>
<sequence length="198" mass="22301">MKFEELLKKQGLTDEQVNAILSGMKENKIYTTSLENAEVRYNKLKDDKKDLETQLGKANNTINDLNKLKIDNEELKSKIGNYETEKANYEKALADKDFNYALDKALIDYKCKDTELIKSLIKRDSIKFEGDTAIGLKEQMETIQKERDYLFEKEIKGTGSFNTGGNTGGTGTVTNFATELGKAKAQQSKDAGLESFIK</sequence>
<evidence type="ECO:0000313" key="2">
    <source>
        <dbReference type="EMBL" id="MDH2337297.1"/>
    </source>
</evidence>
<organism evidence="2 3">
    <name type="scientific">Clostridium perfringens</name>
    <dbReference type="NCBI Taxonomy" id="1502"/>
    <lineage>
        <taxon>Bacteria</taxon>
        <taxon>Bacillati</taxon>
        <taxon>Bacillota</taxon>
        <taxon>Clostridia</taxon>
        <taxon>Eubacteriales</taxon>
        <taxon>Clostridiaceae</taxon>
        <taxon>Clostridium</taxon>
    </lineage>
</organism>
<keyword evidence="1" id="KW-0175">Coiled coil</keyword>
<evidence type="ECO:0000256" key="1">
    <source>
        <dbReference type="SAM" id="Coils"/>
    </source>
</evidence>
<dbReference type="RefSeq" id="WP_279858250.1">
    <property type="nucleotide sequence ID" value="NZ_JARVUX010000012.1"/>
</dbReference>
<evidence type="ECO:0000313" key="3">
    <source>
        <dbReference type="Proteomes" id="UP001222958"/>
    </source>
</evidence>
<comment type="caution">
    <text evidence="2">The sequence shown here is derived from an EMBL/GenBank/DDBJ whole genome shotgun (WGS) entry which is preliminary data.</text>
</comment>
<name>A0AAP4A8N6_CLOPF</name>
<dbReference type="Proteomes" id="UP001222958">
    <property type="component" value="Unassembled WGS sequence"/>
</dbReference>
<feature type="coiled-coil region" evidence="1">
    <location>
        <begin position="27"/>
        <end position="92"/>
    </location>
</feature>
<dbReference type="InterPro" id="IPR009636">
    <property type="entry name" value="SCAF"/>
</dbReference>
<gene>
    <name evidence="2" type="ORF">QDQ28_14050</name>
</gene>
<protein>
    <submittedName>
        <fullName evidence="2">Phage scaffolding protein</fullName>
    </submittedName>
</protein>
<dbReference type="EMBL" id="JARVUX010000012">
    <property type="protein sequence ID" value="MDH2337297.1"/>
    <property type="molecule type" value="Genomic_DNA"/>
</dbReference>
<reference evidence="2" key="1">
    <citation type="submission" date="2023-04" db="EMBL/GenBank/DDBJ databases">
        <title>Epidemiological investigation of Clostridium perfringens isolated from cattle.</title>
        <authorList>
            <person name="Tian R."/>
        </authorList>
    </citation>
    <scope>NUCLEOTIDE SEQUENCE</scope>
    <source>
        <strain evidence="2">ZWCP172</strain>
    </source>
</reference>
<proteinExistence type="predicted"/>